<dbReference type="PANTHER" id="PTHR47326">
    <property type="entry name" value="TRANSPOSABLE ELEMENT TC3 TRANSPOSASE-LIKE PROTEIN"/>
    <property type="match status" value="1"/>
</dbReference>
<gene>
    <name evidence="1" type="ORF">EAG_00091</name>
</gene>
<dbReference type="GO" id="GO:0003676">
    <property type="term" value="F:nucleic acid binding"/>
    <property type="evidence" value="ECO:0007669"/>
    <property type="project" value="InterPro"/>
</dbReference>
<evidence type="ECO:0000313" key="2">
    <source>
        <dbReference type="Proteomes" id="UP000000311"/>
    </source>
</evidence>
<evidence type="ECO:0008006" key="3">
    <source>
        <dbReference type="Google" id="ProtNLM"/>
    </source>
</evidence>
<dbReference type="STRING" id="104421.E2ALV0"/>
<sequence>PNMWPPSSPDLNPLDYYVWGVVEGETNKEPHNTLDSLRAAITKVMTHMDEDHLIRACKRFRQRIEAVIAAEGDFIE</sequence>
<dbReference type="Proteomes" id="UP000000311">
    <property type="component" value="Unassembled WGS sequence"/>
</dbReference>
<organism evidence="2">
    <name type="scientific">Camponotus floridanus</name>
    <name type="common">Florida carpenter ant</name>
    <dbReference type="NCBI Taxonomy" id="104421"/>
    <lineage>
        <taxon>Eukaryota</taxon>
        <taxon>Metazoa</taxon>
        <taxon>Ecdysozoa</taxon>
        <taxon>Arthropoda</taxon>
        <taxon>Hexapoda</taxon>
        <taxon>Insecta</taxon>
        <taxon>Pterygota</taxon>
        <taxon>Neoptera</taxon>
        <taxon>Endopterygota</taxon>
        <taxon>Hymenoptera</taxon>
        <taxon>Apocrita</taxon>
        <taxon>Aculeata</taxon>
        <taxon>Formicoidea</taxon>
        <taxon>Formicidae</taxon>
        <taxon>Formicinae</taxon>
        <taxon>Camponotus</taxon>
    </lineage>
</organism>
<feature type="non-terminal residue" evidence="1">
    <location>
        <position position="76"/>
    </location>
</feature>
<name>E2ALV0_CAMFO</name>
<dbReference type="OMA" id="MADNVCE"/>
<proteinExistence type="predicted"/>
<dbReference type="AlphaFoldDB" id="E2ALV0"/>
<feature type="non-terminal residue" evidence="1">
    <location>
        <position position="1"/>
    </location>
</feature>
<evidence type="ECO:0000313" key="1">
    <source>
        <dbReference type="EMBL" id="EFN65589.1"/>
    </source>
</evidence>
<keyword evidence="2" id="KW-1185">Reference proteome</keyword>
<dbReference type="PANTHER" id="PTHR47326:SF1">
    <property type="entry name" value="HTH PSQ-TYPE DOMAIN-CONTAINING PROTEIN"/>
    <property type="match status" value="1"/>
</dbReference>
<protein>
    <recommendedName>
        <fullName evidence="3">Tc1-like transposase DDE domain-containing protein</fullName>
    </recommendedName>
</protein>
<dbReference type="Gene3D" id="3.30.420.10">
    <property type="entry name" value="Ribonuclease H-like superfamily/Ribonuclease H"/>
    <property type="match status" value="1"/>
</dbReference>
<dbReference type="EMBL" id="GL440651">
    <property type="protein sequence ID" value="EFN65589.1"/>
    <property type="molecule type" value="Genomic_DNA"/>
</dbReference>
<accession>E2ALV0</accession>
<dbReference type="InParanoid" id="E2ALV0"/>
<dbReference type="InterPro" id="IPR036397">
    <property type="entry name" value="RNaseH_sf"/>
</dbReference>
<reference evidence="1 2" key="1">
    <citation type="journal article" date="2010" name="Science">
        <title>Genomic comparison of the ants Camponotus floridanus and Harpegnathos saltator.</title>
        <authorList>
            <person name="Bonasio R."/>
            <person name="Zhang G."/>
            <person name="Ye C."/>
            <person name="Mutti N.S."/>
            <person name="Fang X."/>
            <person name="Qin N."/>
            <person name="Donahue G."/>
            <person name="Yang P."/>
            <person name="Li Q."/>
            <person name="Li C."/>
            <person name="Zhang P."/>
            <person name="Huang Z."/>
            <person name="Berger S.L."/>
            <person name="Reinberg D."/>
            <person name="Wang J."/>
            <person name="Liebig J."/>
        </authorList>
    </citation>
    <scope>NUCLEOTIDE SEQUENCE [LARGE SCALE GENOMIC DNA]</scope>
    <source>
        <strain evidence="2">C129</strain>
    </source>
</reference>